<dbReference type="GO" id="GO:0000976">
    <property type="term" value="F:transcription cis-regulatory region binding"/>
    <property type="evidence" value="ECO:0007669"/>
    <property type="project" value="TreeGrafter"/>
</dbReference>
<feature type="domain" description="HTH tetR-type" evidence="6">
    <location>
        <begin position="31"/>
        <end position="90"/>
    </location>
</feature>
<feature type="region of interest" description="Disordered" evidence="5">
    <location>
        <begin position="1"/>
        <end position="27"/>
    </location>
</feature>
<dbReference type="InterPro" id="IPR009057">
    <property type="entry name" value="Homeodomain-like_sf"/>
</dbReference>
<dbReference type="InterPro" id="IPR050109">
    <property type="entry name" value="HTH-type_TetR-like_transc_reg"/>
</dbReference>
<dbReference type="PANTHER" id="PTHR30055">
    <property type="entry name" value="HTH-TYPE TRANSCRIPTIONAL REGULATOR RUTR"/>
    <property type="match status" value="1"/>
</dbReference>
<sequence length="207" mass="22141">MEGASVYQGDFSEMAEKSDGPTVRKPRADAERNRLLLMETAKTVFADKGSSASLEEIARIAGVGIGTLYRHFPTRDALVSAIYRNETAQLAAAAQSLAETHPPVEALRLWLVQFVDYVVTKHGMSEVLDSLVGGTSELYADSADLIIGAVNLLVDRAVATGEIRLAMDPLDILRALAGGASVSCGPAWREAARQLIDILIAGMRASR</sequence>
<dbReference type="AlphaFoldDB" id="A0A1L3Z7E7"/>
<name>A0A1L3Z7E7_RHILE</name>
<protein>
    <submittedName>
        <fullName evidence="7">TetR family transcriptional regulator</fullName>
    </submittedName>
</protein>
<evidence type="ECO:0000256" key="5">
    <source>
        <dbReference type="SAM" id="MobiDB-lite"/>
    </source>
</evidence>
<dbReference type="InterPro" id="IPR036271">
    <property type="entry name" value="Tet_transcr_reg_TetR-rel_C_sf"/>
</dbReference>
<dbReference type="PRINTS" id="PR00455">
    <property type="entry name" value="HTHTETR"/>
</dbReference>
<keyword evidence="2 4" id="KW-0238">DNA-binding</keyword>
<dbReference type="PANTHER" id="PTHR30055:SF234">
    <property type="entry name" value="HTH-TYPE TRANSCRIPTIONAL REGULATOR BETI"/>
    <property type="match status" value="1"/>
</dbReference>
<feature type="DNA-binding region" description="H-T-H motif" evidence="4">
    <location>
        <begin position="53"/>
        <end position="72"/>
    </location>
</feature>
<keyword evidence="3" id="KW-0804">Transcription</keyword>
<proteinExistence type="predicted"/>
<dbReference type="SUPFAM" id="SSF48498">
    <property type="entry name" value="Tetracyclin repressor-like, C-terminal domain"/>
    <property type="match status" value="1"/>
</dbReference>
<evidence type="ECO:0000256" key="1">
    <source>
        <dbReference type="ARBA" id="ARBA00023015"/>
    </source>
</evidence>
<evidence type="ECO:0000256" key="4">
    <source>
        <dbReference type="PROSITE-ProRule" id="PRU00335"/>
    </source>
</evidence>
<evidence type="ECO:0000256" key="2">
    <source>
        <dbReference type="ARBA" id="ARBA00023125"/>
    </source>
</evidence>
<keyword evidence="1" id="KW-0805">Transcription regulation</keyword>
<reference evidence="7 8" key="1">
    <citation type="submission" date="2016-11" db="EMBL/GenBank/DDBJ databases">
        <title>Rhizobium leguminosarum bv. viciae strain Vaf12 isolated from Vavilovia formosa root nodules from Russia, Dagestan.</title>
        <authorList>
            <person name="Kimeklis A."/>
        </authorList>
    </citation>
    <scope>NUCLEOTIDE SEQUENCE [LARGE SCALE GENOMIC DNA]</scope>
    <source>
        <strain evidence="7 8">Vaf-108</strain>
    </source>
</reference>
<evidence type="ECO:0000259" key="6">
    <source>
        <dbReference type="PROSITE" id="PS50977"/>
    </source>
</evidence>
<dbReference type="Proteomes" id="UP000183050">
    <property type="component" value="Chromosome"/>
</dbReference>
<dbReference type="Pfam" id="PF00440">
    <property type="entry name" value="TetR_N"/>
    <property type="match status" value="1"/>
</dbReference>
<dbReference type="InterPro" id="IPR049445">
    <property type="entry name" value="TetR_SbtR-like_C"/>
</dbReference>
<evidence type="ECO:0000313" key="8">
    <source>
        <dbReference type="Proteomes" id="UP000183050"/>
    </source>
</evidence>
<organism evidence="7 8">
    <name type="scientific">Rhizobium leguminosarum</name>
    <dbReference type="NCBI Taxonomy" id="384"/>
    <lineage>
        <taxon>Bacteria</taxon>
        <taxon>Pseudomonadati</taxon>
        <taxon>Pseudomonadota</taxon>
        <taxon>Alphaproteobacteria</taxon>
        <taxon>Hyphomicrobiales</taxon>
        <taxon>Rhizobiaceae</taxon>
        <taxon>Rhizobium/Agrobacterium group</taxon>
        <taxon>Rhizobium</taxon>
    </lineage>
</organism>
<dbReference type="EMBL" id="CP018228">
    <property type="protein sequence ID" value="API51603.1"/>
    <property type="molecule type" value="Genomic_DNA"/>
</dbReference>
<dbReference type="Pfam" id="PF21597">
    <property type="entry name" value="TetR_C_43"/>
    <property type="match status" value="1"/>
</dbReference>
<accession>A0A1L3Z7E7</accession>
<evidence type="ECO:0000313" key="7">
    <source>
        <dbReference type="EMBL" id="API51603.1"/>
    </source>
</evidence>
<dbReference type="SUPFAM" id="SSF46689">
    <property type="entry name" value="Homeodomain-like"/>
    <property type="match status" value="1"/>
</dbReference>
<gene>
    <name evidence="7" type="ORF">BMW22_08190</name>
</gene>
<dbReference type="RefSeq" id="WP_072638353.1">
    <property type="nucleotide sequence ID" value="NZ_CP018228.1"/>
</dbReference>
<dbReference type="Gene3D" id="1.10.357.10">
    <property type="entry name" value="Tetracycline Repressor, domain 2"/>
    <property type="match status" value="1"/>
</dbReference>
<dbReference type="GO" id="GO:0003700">
    <property type="term" value="F:DNA-binding transcription factor activity"/>
    <property type="evidence" value="ECO:0007669"/>
    <property type="project" value="TreeGrafter"/>
</dbReference>
<dbReference type="PROSITE" id="PS50977">
    <property type="entry name" value="HTH_TETR_2"/>
    <property type="match status" value="1"/>
</dbReference>
<dbReference type="InterPro" id="IPR001647">
    <property type="entry name" value="HTH_TetR"/>
</dbReference>
<evidence type="ECO:0000256" key="3">
    <source>
        <dbReference type="ARBA" id="ARBA00023163"/>
    </source>
</evidence>